<organism evidence="1 2">
    <name type="scientific">Orbilia blumenaviensis</name>
    <dbReference type="NCBI Taxonomy" id="1796055"/>
    <lineage>
        <taxon>Eukaryota</taxon>
        <taxon>Fungi</taxon>
        <taxon>Dikarya</taxon>
        <taxon>Ascomycota</taxon>
        <taxon>Pezizomycotina</taxon>
        <taxon>Orbiliomycetes</taxon>
        <taxon>Orbiliales</taxon>
        <taxon>Orbiliaceae</taxon>
        <taxon>Orbilia</taxon>
    </lineage>
</organism>
<comment type="caution">
    <text evidence="1">The sequence shown here is derived from an EMBL/GenBank/DDBJ whole genome shotgun (WGS) entry which is preliminary data.</text>
</comment>
<reference evidence="1 2" key="1">
    <citation type="submission" date="2019-10" db="EMBL/GenBank/DDBJ databases">
        <authorList>
            <person name="Palmer J.M."/>
        </authorList>
    </citation>
    <scope>NUCLEOTIDE SEQUENCE [LARGE SCALE GENOMIC DNA]</scope>
    <source>
        <strain evidence="1 2">TWF730</strain>
    </source>
</reference>
<protein>
    <submittedName>
        <fullName evidence="1">Uncharacterized protein</fullName>
    </submittedName>
</protein>
<sequence length="188" mass="21394">MPAGAKRIQGYARHSITDANYQQNDIQFLIGKVVTGWEPWRIIPEKYSTSCILFTIKNESPIVVFSDGPKFSRDVTFDADFFASLPGNSPLPEHQAREIVEAKWALGDFFYHGSNLSSQPAKVLALKFKGMQSFGYIWSEFFNDGRYYASSMACGLKVLPIERFESESLGLAFKEDKKVWTERRNLQS</sequence>
<evidence type="ECO:0000313" key="1">
    <source>
        <dbReference type="EMBL" id="KAK6343628.1"/>
    </source>
</evidence>
<evidence type="ECO:0000313" key="2">
    <source>
        <dbReference type="Proteomes" id="UP001373714"/>
    </source>
</evidence>
<dbReference type="AlphaFoldDB" id="A0AAV9UJU5"/>
<dbReference type="EMBL" id="JAVHNS010000009">
    <property type="protein sequence ID" value="KAK6343628.1"/>
    <property type="molecule type" value="Genomic_DNA"/>
</dbReference>
<name>A0AAV9UJU5_9PEZI</name>
<dbReference type="Proteomes" id="UP001373714">
    <property type="component" value="Unassembled WGS sequence"/>
</dbReference>
<accession>A0AAV9UJU5</accession>
<keyword evidence="2" id="KW-1185">Reference proteome</keyword>
<gene>
    <name evidence="1" type="ORF">TWF730_011219</name>
</gene>
<proteinExistence type="predicted"/>